<accession>A0A1K2I0W2</accession>
<keyword evidence="2" id="KW-1185">Reference proteome</keyword>
<organism evidence="1 2">
    <name type="scientific">Devosia enhydra</name>
    <dbReference type="NCBI Taxonomy" id="665118"/>
    <lineage>
        <taxon>Bacteria</taxon>
        <taxon>Pseudomonadati</taxon>
        <taxon>Pseudomonadota</taxon>
        <taxon>Alphaproteobacteria</taxon>
        <taxon>Hyphomicrobiales</taxon>
        <taxon>Devosiaceae</taxon>
        <taxon>Devosia</taxon>
    </lineage>
</organism>
<dbReference type="EMBL" id="FPKU01000003">
    <property type="protein sequence ID" value="SFZ85960.1"/>
    <property type="molecule type" value="Genomic_DNA"/>
</dbReference>
<reference evidence="1 2" key="1">
    <citation type="submission" date="2016-11" db="EMBL/GenBank/DDBJ databases">
        <authorList>
            <person name="Jaros S."/>
            <person name="Januszkiewicz K."/>
            <person name="Wedrychowicz H."/>
        </authorList>
    </citation>
    <scope>NUCLEOTIDE SEQUENCE [LARGE SCALE GENOMIC DNA]</scope>
    <source>
        <strain evidence="1 2">ATCC 23634</strain>
    </source>
</reference>
<gene>
    <name evidence="1" type="ORF">SAMN02983003_3132</name>
</gene>
<evidence type="ECO:0000313" key="2">
    <source>
        <dbReference type="Proteomes" id="UP000183447"/>
    </source>
</evidence>
<name>A0A1K2I0W2_9HYPH</name>
<sequence length="139" mass="14588">MIVVATTASNASELAAECEAAIIEQLTAPSTFRLVAFDERAVPLTADDWLSLDLHNRLSVAAVDAAYAAGILRPVAFIARVRYEALNAFGVPIRSEVLCALPTETGLAAPVDASSLILARPGSIEAMLLEHLMSRSGPG</sequence>
<dbReference type="AlphaFoldDB" id="A0A1K2I0W2"/>
<proteinExistence type="predicted"/>
<protein>
    <submittedName>
        <fullName evidence="1">Uncharacterized protein</fullName>
    </submittedName>
</protein>
<dbReference type="Proteomes" id="UP000183447">
    <property type="component" value="Unassembled WGS sequence"/>
</dbReference>
<evidence type="ECO:0000313" key="1">
    <source>
        <dbReference type="EMBL" id="SFZ85960.1"/>
    </source>
</evidence>